<dbReference type="EMBL" id="JBHYPX010000086">
    <property type="protein sequence ID" value="MFE1356358.1"/>
    <property type="molecule type" value="Genomic_DNA"/>
</dbReference>
<evidence type="ECO:0000313" key="2">
    <source>
        <dbReference type="EMBL" id="MFE1356358.1"/>
    </source>
</evidence>
<name>A0ABW6GV74_9ACTN</name>
<reference evidence="2 3" key="1">
    <citation type="submission" date="2024-09" db="EMBL/GenBank/DDBJ databases">
        <title>The Natural Products Discovery Center: Release of the First 8490 Sequenced Strains for Exploring Actinobacteria Biosynthetic Diversity.</title>
        <authorList>
            <person name="Kalkreuter E."/>
            <person name="Kautsar S.A."/>
            <person name="Yang D."/>
            <person name="Bader C.D."/>
            <person name="Teijaro C.N."/>
            <person name="Fluegel L."/>
            <person name="Davis C.M."/>
            <person name="Simpson J.R."/>
            <person name="Lauterbach L."/>
            <person name="Steele A.D."/>
            <person name="Gui C."/>
            <person name="Meng S."/>
            <person name="Li G."/>
            <person name="Viehrig K."/>
            <person name="Ye F."/>
            <person name="Su P."/>
            <person name="Kiefer A.F."/>
            <person name="Nichols A."/>
            <person name="Cepeda A.J."/>
            <person name="Yan W."/>
            <person name="Fan B."/>
            <person name="Jiang Y."/>
            <person name="Adhikari A."/>
            <person name="Zheng C.-J."/>
            <person name="Schuster L."/>
            <person name="Cowan T.M."/>
            <person name="Smanski M.J."/>
            <person name="Chevrette M.G."/>
            <person name="De Carvalho L.P.S."/>
            <person name="Shen B."/>
        </authorList>
    </citation>
    <scope>NUCLEOTIDE SEQUENCE [LARGE SCALE GENOMIC DNA]</scope>
    <source>
        <strain evidence="2 3">NPDC058753</strain>
    </source>
</reference>
<feature type="region of interest" description="Disordered" evidence="1">
    <location>
        <begin position="1"/>
        <end position="45"/>
    </location>
</feature>
<proteinExistence type="predicted"/>
<dbReference type="RefSeq" id="WP_380324605.1">
    <property type="nucleotide sequence ID" value="NZ_JBHYPW010000026.1"/>
</dbReference>
<sequence length="106" mass="10746">MAVAMASKGSVPDASRAATEMLGGYSPDGGSLGDGTPVDDMRTYPPGPLNGALACATLGGPGEEYAACAWADGNTTGALFDRTGELTPEQLADRTRELRAVTEQPA</sequence>
<gene>
    <name evidence="2" type="ORF">ACFW6T_30715</name>
</gene>
<keyword evidence="3" id="KW-1185">Reference proteome</keyword>
<protein>
    <submittedName>
        <fullName evidence="2">Uncharacterized protein</fullName>
    </submittedName>
</protein>
<organism evidence="2 3">
    <name type="scientific">Kitasatospora phosalacinea</name>
    <dbReference type="NCBI Taxonomy" id="2065"/>
    <lineage>
        <taxon>Bacteria</taxon>
        <taxon>Bacillati</taxon>
        <taxon>Actinomycetota</taxon>
        <taxon>Actinomycetes</taxon>
        <taxon>Kitasatosporales</taxon>
        <taxon>Streptomycetaceae</taxon>
        <taxon>Kitasatospora</taxon>
    </lineage>
</organism>
<comment type="caution">
    <text evidence="2">The sequence shown here is derived from an EMBL/GenBank/DDBJ whole genome shotgun (WGS) entry which is preliminary data.</text>
</comment>
<evidence type="ECO:0000256" key="1">
    <source>
        <dbReference type="SAM" id="MobiDB-lite"/>
    </source>
</evidence>
<evidence type="ECO:0000313" key="3">
    <source>
        <dbReference type="Proteomes" id="UP001599542"/>
    </source>
</evidence>
<dbReference type="Proteomes" id="UP001599542">
    <property type="component" value="Unassembled WGS sequence"/>
</dbReference>
<accession>A0ABW6GV74</accession>